<dbReference type="InterPro" id="IPR012533">
    <property type="entry name" value="YcnI-copper_dom"/>
</dbReference>
<dbReference type="AlphaFoldDB" id="I2N1V8"/>
<evidence type="ECO:0000256" key="1">
    <source>
        <dbReference type="SAM" id="MobiDB-lite"/>
    </source>
</evidence>
<reference evidence="4 5" key="1">
    <citation type="journal article" date="2012" name="J. Bacteriol.">
        <title>Draft genome of Streptomyces tsukubaensis NRRL 18488, the producer of the clinically important immunosuppressant tacrolimus (FK506).</title>
        <authorList>
            <person name="Barreiro C."/>
            <person name="Prieto C."/>
            <person name="Sola-Landa A."/>
            <person name="Solera E."/>
            <person name="Martinez-Castro M."/>
            <person name="Perez-Redondo R."/>
            <person name="Garcia-Estrada C."/>
            <person name="Aparicio J.F."/>
            <person name="Fernandez-Martinez L.T."/>
            <person name="Santos-Aberturas J."/>
            <person name="Salehi-Najafabadi Z."/>
            <person name="Rodriguez-Garcia A."/>
            <person name="Tauch A."/>
            <person name="Martin J.F."/>
        </authorList>
    </citation>
    <scope>NUCLEOTIDE SEQUENCE [LARGE SCALE GENOMIC DNA]</scope>
    <source>
        <strain evidence="5">DSM 42081 / NBRC 108919 / NRRL 18488 / 9993</strain>
    </source>
</reference>
<feature type="region of interest" description="Disordered" evidence="1">
    <location>
        <begin position="180"/>
        <end position="231"/>
    </location>
</feature>
<dbReference type="Pfam" id="PF07987">
    <property type="entry name" value="DUF1775"/>
    <property type="match status" value="1"/>
</dbReference>
<accession>I2N1V8</accession>
<protein>
    <submittedName>
        <fullName evidence="4">DUF1775 domain-containing protein</fullName>
    </submittedName>
</protein>
<name>I2N1V8_STRT9</name>
<dbReference type="RefSeq" id="WP_006348123.1">
    <property type="nucleotide sequence ID" value="NZ_CP029159.1"/>
</dbReference>
<dbReference type="Gene3D" id="2.60.40.2230">
    <property type="entry name" value="Uncharacterised protein YcnI-like PF07987, DUF1775"/>
    <property type="match status" value="1"/>
</dbReference>
<evidence type="ECO:0000259" key="3">
    <source>
        <dbReference type="Pfam" id="PF07987"/>
    </source>
</evidence>
<keyword evidence="2" id="KW-1133">Transmembrane helix</keyword>
<dbReference type="InterPro" id="IPR038507">
    <property type="entry name" value="YcnI-like_sf"/>
</dbReference>
<gene>
    <name evidence="4" type="ORF">STSU_018055</name>
</gene>
<dbReference type="Proteomes" id="UP000005940">
    <property type="component" value="Chromosome"/>
</dbReference>
<sequence length="273" mass="27749">MSVFSGSQASAPSSSGTTARATARWSARTVALLAGAGAASLLLAGPAAAHVGVQPQGEAARGGYATVGVKVPNERDDASTVKLELALPTEHPLASVLPQPVPGWNVEVTKAKLAKPLTVHGKQITEAVSKVTWTAAGSKIGPGQFQQFPLSIGQLPENADRLVFKALQTYDNKEVVRWIETPEEGKPEPETPAPVLTLSEGTGGHGAPAADRAEGHHGGTGDTSANASRDADSSDTLARTLGVIGILVGAAGVAFGVFAGRRHSGRTDSGTSS</sequence>
<feature type="transmembrane region" description="Helical" evidence="2">
    <location>
        <begin position="237"/>
        <end position="259"/>
    </location>
</feature>
<feature type="domain" description="YncI copper-binding" evidence="3">
    <location>
        <begin position="50"/>
        <end position="198"/>
    </location>
</feature>
<keyword evidence="5" id="KW-1185">Reference proteome</keyword>
<proteinExistence type="predicted"/>
<keyword evidence="2" id="KW-0812">Transmembrane</keyword>
<dbReference type="CDD" id="cd08545">
    <property type="entry name" value="YcnI_like"/>
    <property type="match status" value="1"/>
</dbReference>
<organism evidence="4 5">
    <name type="scientific">Streptomyces tsukubensis (strain DSM 42081 / NBRC 108919 / NRRL 18488 / 9993)</name>
    <dbReference type="NCBI Taxonomy" id="1114943"/>
    <lineage>
        <taxon>Bacteria</taxon>
        <taxon>Bacillati</taxon>
        <taxon>Actinomycetota</taxon>
        <taxon>Actinomycetes</taxon>
        <taxon>Kitasatosporales</taxon>
        <taxon>Streptomycetaceae</taxon>
        <taxon>Streptomyces</taxon>
    </lineage>
</organism>
<keyword evidence="2" id="KW-0472">Membrane</keyword>
<evidence type="ECO:0000313" key="5">
    <source>
        <dbReference type="Proteomes" id="UP000005940"/>
    </source>
</evidence>
<dbReference type="EMBL" id="CP029159">
    <property type="protein sequence ID" value="QKM68796.1"/>
    <property type="molecule type" value="Genomic_DNA"/>
</dbReference>
<evidence type="ECO:0000256" key="2">
    <source>
        <dbReference type="SAM" id="Phobius"/>
    </source>
</evidence>
<evidence type="ECO:0000313" key="4">
    <source>
        <dbReference type="EMBL" id="QKM68796.1"/>
    </source>
</evidence>